<keyword evidence="3" id="KW-1185">Reference proteome</keyword>
<dbReference type="SUPFAM" id="SSF56112">
    <property type="entry name" value="Protein kinase-like (PK-like)"/>
    <property type="match status" value="1"/>
</dbReference>
<dbReference type="STRING" id="74557.A0A1V9ZQ53"/>
<dbReference type="GO" id="GO:0005524">
    <property type="term" value="F:ATP binding"/>
    <property type="evidence" value="ECO:0007669"/>
    <property type="project" value="InterPro"/>
</dbReference>
<evidence type="ECO:0000313" key="2">
    <source>
        <dbReference type="EMBL" id="OQS00133.1"/>
    </source>
</evidence>
<feature type="domain" description="Protein kinase" evidence="1">
    <location>
        <begin position="1"/>
        <end position="98"/>
    </location>
</feature>
<organism evidence="2 3">
    <name type="scientific">Thraustotheca clavata</name>
    <dbReference type="NCBI Taxonomy" id="74557"/>
    <lineage>
        <taxon>Eukaryota</taxon>
        <taxon>Sar</taxon>
        <taxon>Stramenopiles</taxon>
        <taxon>Oomycota</taxon>
        <taxon>Saprolegniomycetes</taxon>
        <taxon>Saprolegniales</taxon>
        <taxon>Achlyaceae</taxon>
        <taxon>Thraustotheca</taxon>
    </lineage>
</organism>
<dbReference type="InterPro" id="IPR011009">
    <property type="entry name" value="Kinase-like_dom_sf"/>
</dbReference>
<dbReference type="PANTHER" id="PTHR23257">
    <property type="entry name" value="SERINE-THREONINE PROTEIN KINASE"/>
    <property type="match status" value="1"/>
</dbReference>
<reference evidence="2 3" key="1">
    <citation type="journal article" date="2014" name="Genome Biol. Evol.">
        <title>The secreted proteins of Achlya hypogyna and Thraustotheca clavata identify the ancestral oomycete secretome and reveal gene acquisitions by horizontal gene transfer.</title>
        <authorList>
            <person name="Misner I."/>
            <person name="Blouin N."/>
            <person name="Leonard G."/>
            <person name="Richards T.A."/>
            <person name="Lane C.E."/>
        </authorList>
    </citation>
    <scope>NUCLEOTIDE SEQUENCE [LARGE SCALE GENOMIC DNA]</scope>
    <source>
        <strain evidence="2 3">ATCC 34112</strain>
    </source>
</reference>
<evidence type="ECO:0000259" key="1">
    <source>
        <dbReference type="PROSITE" id="PS50011"/>
    </source>
</evidence>
<dbReference type="GO" id="GO:0005737">
    <property type="term" value="C:cytoplasm"/>
    <property type="evidence" value="ECO:0007669"/>
    <property type="project" value="TreeGrafter"/>
</dbReference>
<protein>
    <recommendedName>
        <fullName evidence="1">Protein kinase domain-containing protein</fullName>
    </recommendedName>
</protein>
<sequence length="103" mass="11345">MAPEVITGEDYTEAADVYSFGVILSEFCTHEIPYANLRHHKSGGAVNVLYITNQVREGLLHPSFNGPNVPEWLPKLGLRCLSLDPSDRPSSLELTSYLSKAAK</sequence>
<dbReference type="AlphaFoldDB" id="A0A1V9ZQ53"/>
<dbReference type="InterPro" id="IPR000719">
    <property type="entry name" value="Prot_kinase_dom"/>
</dbReference>
<dbReference type="InterPro" id="IPR050167">
    <property type="entry name" value="Ser_Thr_protein_kinase"/>
</dbReference>
<dbReference type="PROSITE" id="PS50011">
    <property type="entry name" value="PROTEIN_KINASE_DOM"/>
    <property type="match status" value="1"/>
</dbReference>
<dbReference type="OrthoDB" id="93334at2759"/>
<evidence type="ECO:0000313" key="3">
    <source>
        <dbReference type="Proteomes" id="UP000243217"/>
    </source>
</evidence>
<proteinExistence type="predicted"/>
<gene>
    <name evidence="2" type="ORF">THRCLA_21743</name>
</gene>
<dbReference type="Gene3D" id="1.10.510.10">
    <property type="entry name" value="Transferase(Phosphotransferase) domain 1"/>
    <property type="match status" value="1"/>
</dbReference>
<name>A0A1V9ZQ53_9STRA</name>
<dbReference type="GO" id="GO:0004672">
    <property type="term" value="F:protein kinase activity"/>
    <property type="evidence" value="ECO:0007669"/>
    <property type="project" value="InterPro"/>
</dbReference>
<accession>A0A1V9ZQ53</accession>
<dbReference type="Proteomes" id="UP000243217">
    <property type="component" value="Unassembled WGS sequence"/>
</dbReference>
<dbReference type="Pfam" id="PF00069">
    <property type="entry name" value="Pkinase"/>
    <property type="match status" value="1"/>
</dbReference>
<dbReference type="EMBL" id="JNBS01001748">
    <property type="protein sequence ID" value="OQS00133.1"/>
    <property type="molecule type" value="Genomic_DNA"/>
</dbReference>
<comment type="caution">
    <text evidence="2">The sequence shown here is derived from an EMBL/GenBank/DDBJ whole genome shotgun (WGS) entry which is preliminary data.</text>
</comment>
<dbReference type="GO" id="GO:0007165">
    <property type="term" value="P:signal transduction"/>
    <property type="evidence" value="ECO:0007669"/>
    <property type="project" value="TreeGrafter"/>
</dbReference>